<dbReference type="GO" id="GO:0016020">
    <property type="term" value="C:membrane"/>
    <property type="evidence" value="ECO:0007669"/>
    <property type="project" value="UniProtKB-SubCell"/>
</dbReference>
<keyword evidence="2 7" id="KW-0812">Transmembrane</keyword>
<evidence type="ECO:0000256" key="5">
    <source>
        <dbReference type="ARBA" id="ARBA00022989"/>
    </source>
</evidence>
<evidence type="ECO:0000256" key="3">
    <source>
        <dbReference type="ARBA" id="ARBA00022723"/>
    </source>
</evidence>
<evidence type="ECO:0000256" key="4">
    <source>
        <dbReference type="ARBA" id="ARBA00022967"/>
    </source>
</evidence>
<dbReference type="Pfam" id="PF01636">
    <property type="entry name" value="APH"/>
    <property type="match status" value="1"/>
</dbReference>
<dbReference type="Pfam" id="PF00702">
    <property type="entry name" value="Hydrolase"/>
    <property type="match status" value="1"/>
</dbReference>
<comment type="similarity">
    <text evidence="7">Belongs to the cation transport ATPase (P-type) (TC 3.A.3) family. Type IB subfamily.</text>
</comment>
<evidence type="ECO:0000313" key="12">
    <source>
        <dbReference type="Proteomes" id="UP000779574"/>
    </source>
</evidence>
<dbReference type="SUPFAM" id="SSF81653">
    <property type="entry name" value="Calcium ATPase, transduction domain A"/>
    <property type="match status" value="1"/>
</dbReference>
<dbReference type="InterPro" id="IPR059000">
    <property type="entry name" value="ATPase_P-type_domA"/>
</dbReference>
<evidence type="ECO:0000259" key="9">
    <source>
        <dbReference type="Pfam" id="PF01636"/>
    </source>
</evidence>
<dbReference type="CDD" id="cd00371">
    <property type="entry name" value="HMA"/>
    <property type="match status" value="1"/>
</dbReference>
<keyword evidence="5 7" id="KW-1133">Transmembrane helix</keyword>
<dbReference type="PROSITE" id="PS01047">
    <property type="entry name" value="HMA_1"/>
    <property type="match status" value="1"/>
</dbReference>
<dbReference type="Pfam" id="PF00122">
    <property type="entry name" value="E1-E2_ATPase"/>
    <property type="match status" value="1"/>
</dbReference>
<dbReference type="GO" id="GO:0030003">
    <property type="term" value="P:intracellular monoatomic cation homeostasis"/>
    <property type="evidence" value="ECO:0007669"/>
    <property type="project" value="UniProtKB-ARBA"/>
</dbReference>
<dbReference type="NCBIfam" id="TIGR01525">
    <property type="entry name" value="ATPase-IB_hvy"/>
    <property type="match status" value="1"/>
</dbReference>
<dbReference type="InterPro" id="IPR056236">
    <property type="entry name" value="HMA_PCA1"/>
</dbReference>
<dbReference type="Gene3D" id="3.30.70.100">
    <property type="match status" value="1"/>
</dbReference>
<evidence type="ECO:0000256" key="7">
    <source>
        <dbReference type="RuleBase" id="RU362081"/>
    </source>
</evidence>
<dbReference type="Proteomes" id="UP000779574">
    <property type="component" value="Unassembled WGS sequence"/>
</dbReference>
<dbReference type="InterPro" id="IPR017969">
    <property type="entry name" value="Heavy-metal-associated_CS"/>
</dbReference>
<protein>
    <submittedName>
        <fullName evidence="11">Heavy metal translocatin</fullName>
    </submittedName>
</protein>
<keyword evidence="7" id="KW-0067">ATP-binding</keyword>
<dbReference type="GO" id="GO:0046872">
    <property type="term" value="F:metal ion binding"/>
    <property type="evidence" value="ECO:0007669"/>
    <property type="project" value="UniProtKB-KW"/>
</dbReference>
<feature type="transmembrane region" description="Helical" evidence="7">
    <location>
        <begin position="779"/>
        <end position="805"/>
    </location>
</feature>
<dbReference type="Gene3D" id="3.40.50.1000">
    <property type="entry name" value="HAD superfamily/HAD-like"/>
    <property type="match status" value="1"/>
</dbReference>
<dbReference type="InterPro" id="IPR036163">
    <property type="entry name" value="HMA_dom_sf"/>
</dbReference>
<organism evidence="11 12">
    <name type="scientific">Aureobasidium melanogenum</name>
    <name type="common">Aureobasidium pullulans var. melanogenum</name>
    <dbReference type="NCBI Taxonomy" id="46634"/>
    <lineage>
        <taxon>Eukaryota</taxon>
        <taxon>Fungi</taxon>
        <taxon>Dikarya</taxon>
        <taxon>Ascomycota</taxon>
        <taxon>Pezizomycotina</taxon>
        <taxon>Dothideomycetes</taxon>
        <taxon>Dothideomycetidae</taxon>
        <taxon>Dothideales</taxon>
        <taxon>Saccotheciaceae</taxon>
        <taxon>Aureobasidium</taxon>
    </lineage>
</organism>
<dbReference type="InterPro" id="IPR008250">
    <property type="entry name" value="ATPase_P-typ_transduc_dom_A_sf"/>
</dbReference>
<dbReference type="SUPFAM" id="SSF81665">
    <property type="entry name" value="Calcium ATPase, transmembrane domain M"/>
    <property type="match status" value="1"/>
</dbReference>
<dbReference type="InterPro" id="IPR006121">
    <property type="entry name" value="HMA_dom"/>
</dbReference>
<dbReference type="GO" id="GO:0019829">
    <property type="term" value="F:ATPase-coupled monoatomic cation transmembrane transporter activity"/>
    <property type="evidence" value="ECO:0007669"/>
    <property type="project" value="InterPro"/>
</dbReference>
<dbReference type="PROSITE" id="PS00154">
    <property type="entry name" value="ATPASE_E1_E2"/>
    <property type="match status" value="1"/>
</dbReference>
<dbReference type="EMBL" id="JAHFXF010000753">
    <property type="protein sequence ID" value="KAG9682932.1"/>
    <property type="molecule type" value="Genomic_DNA"/>
</dbReference>
<dbReference type="SUPFAM" id="SSF56112">
    <property type="entry name" value="Protein kinase-like (PK-like)"/>
    <property type="match status" value="1"/>
</dbReference>
<dbReference type="InterPro" id="IPR023299">
    <property type="entry name" value="ATPase_P-typ_cyto_dom_N"/>
</dbReference>
<dbReference type="GO" id="GO:0016887">
    <property type="term" value="F:ATP hydrolysis activity"/>
    <property type="evidence" value="ECO:0007669"/>
    <property type="project" value="InterPro"/>
</dbReference>
<keyword evidence="3 7" id="KW-0479">Metal-binding</keyword>
<comment type="caution">
    <text evidence="11">The sequence shown here is derived from an EMBL/GenBank/DDBJ whole genome shotgun (WGS) entry which is preliminary data.</text>
</comment>
<accession>A0A9P8E816</accession>
<feature type="domain" description="PCA1 HMA heavy metal-associated" evidence="10">
    <location>
        <begin position="449"/>
        <end position="513"/>
    </location>
</feature>
<dbReference type="GO" id="GO:0005524">
    <property type="term" value="F:ATP binding"/>
    <property type="evidence" value="ECO:0007669"/>
    <property type="project" value="UniProtKB-UniRule"/>
</dbReference>
<dbReference type="Gene3D" id="3.90.1200.10">
    <property type="match status" value="1"/>
</dbReference>
<dbReference type="InterPro" id="IPR018303">
    <property type="entry name" value="ATPase_P-typ_P_site"/>
</dbReference>
<dbReference type="PANTHER" id="PTHR46594:SF4">
    <property type="entry name" value="P-TYPE CATION-TRANSPORTING ATPASE"/>
    <property type="match status" value="1"/>
</dbReference>
<keyword evidence="4" id="KW-1278">Translocase</keyword>
<dbReference type="SUPFAM" id="SSF56784">
    <property type="entry name" value="HAD-like"/>
    <property type="match status" value="1"/>
</dbReference>
<feature type="transmembrane region" description="Helical" evidence="7">
    <location>
        <begin position="817"/>
        <end position="843"/>
    </location>
</feature>
<feature type="transmembrane region" description="Helical" evidence="7">
    <location>
        <begin position="591"/>
        <end position="615"/>
    </location>
</feature>
<dbReference type="PRINTS" id="PR00119">
    <property type="entry name" value="CATATPASE"/>
</dbReference>
<evidence type="ECO:0000313" key="11">
    <source>
        <dbReference type="EMBL" id="KAG9682932.1"/>
    </source>
</evidence>
<feature type="domain" description="Aminoglycoside phosphotransferase" evidence="9">
    <location>
        <begin position="1175"/>
        <end position="1376"/>
    </location>
</feature>
<dbReference type="NCBIfam" id="TIGR01511">
    <property type="entry name" value="ATPase-IB1_Cu"/>
    <property type="match status" value="1"/>
</dbReference>
<dbReference type="SUPFAM" id="SSF55008">
    <property type="entry name" value="HMA, heavy metal-associated domain"/>
    <property type="match status" value="1"/>
</dbReference>
<dbReference type="Gene3D" id="3.40.1110.10">
    <property type="entry name" value="Calcium-transporting ATPase, cytoplasmic domain N"/>
    <property type="match status" value="1"/>
</dbReference>
<dbReference type="InterPro" id="IPR023214">
    <property type="entry name" value="HAD_sf"/>
</dbReference>
<evidence type="ECO:0000256" key="2">
    <source>
        <dbReference type="ARBA" id="ARBA00022692"/>
    </source>
</evidence>
<feature type="transmembrane region" description="Helical" evidence="7">
    <location>
        <begin position="530"/>
        <end position="552"/>
    </location>
</feature>
<feature type="transmembrane region" description="Helical" evidence="7">
    <location>
        <begin position="558"/>
        <end position="579"/>
    </location>
</feature>
<comment type="subcellular location">
    <subcellularLocation>
        <location evidence="1 7">Membrane</location>
    </subcellularLocation>
</comment>
<dbReference type="InterPro" id="IPR027256">
    <property type="entry name" value="P-typ_ATPase_IB"/>
</dbReference>
<dbReference type="InterPro" id="IPR002575">
    <property type="entry name" value="Aminoglycoside_PTrfase"/>
</dbReference>
<sequence length="1564" mass="169506">MSLHQDNKAETRANADKRGCCSSAAEEVVINHPVVQSDELKTGGCCKSAGDKVSSIKADTDPKVKTKATGCCGAPTTKPATDGNGPDEKVGCWSGVTERPESAFKKTDGCCSSVEKSDPDSDIGSKIKLDDCCASKFVMGINNFVQHDNTSLLPAQNKVDDCYSSKDRVISSHQEVVPPCCEGIASNCCNDKCLDELAFRECEKDGCTKEAHQGRSVAGLTRRKSMACDQHAKSIRHRWATKLATVGCLCRSLLAMNQETCCTSSKQRVTRTKFIATRGSAESLRTKVPRNRSVSSTVIPNLETQIETPTGANTKASCTDKKACCTNKTSIACCDKVHLDEALIISTARTNKLKTSCCAEKAVTPLAVKVKDPERGMSATEHVVLGISGMTCTGCETKLKRTLGNLAISNLKTSVVLGRAEFDLDPIIMSASDVVLHLQRTTEFKCTEMTSRGSEIHVIPACNIKEFLRQDWPVGVTSMETAGNSLVRICFDAKVIGARHLLQELQPAAKLAPYSGDSSLLAGSKHVRNIGFMTVLSAVLTIPVLVLAWAPLSPKPVIYGSVSLALASVVQIVIAGPFYPNALKALIFARIVEMDLLIVLSTSAAYVFSIVSFVYILRGQPLSTGEFFETSTLLVTLIMVGRYVSALARQKAVESVAMRSLQDSKAILVTGTFNSEVEIDARLLHYDDVFKVTPDTRIVTDGLVISGMSEVNEAMMTGESKPVAKSSGSTVVAGSVNGSGTLLVRATHLPGENTISAIADMVDEAKLSKPKLQDIADKVASYFVPVIIALSIITFCIWITVGIVVRKHSASEATVQAITYAITVLIVSCPCAIGLAVPMVGVIANGVAAERGVVFKSAHVVELGCKVTHVIFDKTGTLTTGEPTVVTQDYLLGNTETVRSQLLGLLAGIKHPVAVAVAAHLVGQGVIATQVTNVKSIAGKGVQATVGEDTSIRAGNSRWLNIESHPQVQHLLDQGHTVFCLEIGGTLSAIFGLRDEPRPEAISVVKTLQERGIAVSIVSGDDEKAVATTASVLGISTFRAKCSPSDKRDFLQSITNTPVNSKKKPYTLFVGDGANDGPALAQATIGVHISPSSSTSDIASDAARAAADAVLLRPSLEGLLLLTDISKAAVKRIAFNFVWSFVYNLFAVLLAGGAFVNVRIPPEYAGLVQRNTSIPIPRVIDWNDDPLNAVGCEYVIMEYAAGVPLSSVWQQLDLTKLDFNLYGSLYLSNFSMIDQSHKYGLDNDFCISLHCGNRFWACDTDKQRFTHLSRPDHGPWVDIPAYCNGLIDTALTRLPPPDRSHPNEKSYQGRVEEHVQLPSIARKILQILARDPRINDNASPTMMHPDLHLHNIFVDPDDATAITAFIDWQGTSIEPAFEHADMVLDLETTQLHFPGKRDSEGDSHLVLERAYDALVKVYVPRLAAVRNIDDDLLRLFRYCHRTWVDGITVLRDELINLSTRWEAFGLPRPCPYTPPSGKALEDHKKDHQVFLQALELKESLVEQLKTTKDGWIRSELWDETQENHTNAFMTLLEAISQPDSDMTIQELEAIWPFDKPTTTHKNQP</sequence>
<evidence type="ECO:0000259" key="10">
    <source>
        <dbReference type="Pfam" id="PF24534"/>
    </source>
</evidence>
<dbReference type="InterPro" id="IPR023298">
    <property type="entry name" value="ATPase_P-typ_TM_dom_sf"/>
</dbReference>
<reference evidence="11" key="2">
    <citation type="submission" date="2021-08" db="EMBL/GenBank/DDBJ databases">
        <authorList>
            <person name="Gostincar C."/>
            <person name="Sun X."/>
            <person name="Song Z."/>
            <person name="Gunde-Cimerman N."/>
        </authorList>
    </citation>
    <scope>NUCLEOTIDE SEQUENCE</scope>
    <source>
        <strain evidence="11">EXF-9911</strain>
    </source>
</reference>
<dbReference type="Gene3D" id="2.70.150.10">
    <property type="entry name" value="Calcium-transporting ATPase, cytoplasmic transduction domain A"/>
    <property type="match status" value="1"/>
</dbReference>
<feature type="non-terminal residue" evidence="11">
    <location>
        <position position="1"/>
    </location>
</feature>
<dbReference type="FunFam" id="2.70.150.10:FF:000002">
    <property type="entry name" value="Copper-transporting ATPase 1, putative"/>
    <property type="match status" value="1"/>
</dbReference>
<evidence type="ECO:0000256" key="1">
    <source>
        <dbReference type="ARBA" id="ARBA00004370"/>
    </source>
</evidence>
<keyword evidence="6 7" id="KW-0472">Membrane</keyword>
<reference evidence="11" key="1">
    <citation type="journal article" date="2021" name="J Fungi (Basel)">
        <title>Virulence traits and population genomics of the black yeast Aureobasidium melanogenum.</title>
        <authorList>
            <person name="Cernosa A."/>
            <person name="Sun X."/>
            <person name="Gostincar C."/>
            <person name="Fang C."/>
            <person name="Gunde-Cimerman N."/>
            <person name="Song Z."/>
        </authorList>
    </citation>
    <scope>NUCLEOTIDE SEQUENCE</scope>
    <source>
        <strain evidence="11">EXF-9911</strain>
    </source>
</reference>
<feature type="transmembrane region" description="Helical" evidence="7">
    <location>
        <begin position="1133"/>
        <end position="1156"/>
    </location>
</feature>
<keyword evidence="7" id="KW-0547">Nucleotide-binding</keyword>
<dbReference type="PANTHER" id="PTHR46594">
    <property type="entry name" value="P-TYPE CATION-TRANSPORTING ATPASE"/>
    <property type="match status" value="1"/>
</dbReference>
<name>A0A9P8E816_AURME</name>
<dbReference type="Pfam" id="PF24534">
    <property type="entry name" value="HMA_PCA1"/>
    <property type="match status" value="1"/>
</dbReference>
<gene>
    <name evidence="11" type="ORF">KCU76_g13456</name>
</gene>
<dbReference type="InterPro" id="IPR011009">
    <property type="entry name" value="Kinase-like_dom_sf"/>
</dbReference>
<dbReference type="NCBIfam" id="TIGR01494">
    <property type="entry name" value="ATPase_P-type"/>
    <property type="match status" value="1"/>
</dbReference>
<dbReference type="InterPro" id="IPR036412">
    <property type="entry name" value="HAD-like_sf"/>
</dbReference>
<evidence type="ECO:0000259" key="8">
    <source>
        <dbReference type="Pfam" id="PF00122"/>
    </source>
</evidence>
<proteinExistence type="inferred from homology"/>
<dbReference type="InterPro" id="IPR001757">
    <property type="entry name" value="P_typ_ATPase"/>
</dbReference>
<evidence type="ECO:0000256" key="6">
    <source>
        <dbReference type="ARBA" id="ARBA00023136"/>
    </source>
</evidence>
<feature type="domain" description="P-type ATPase A" evidence="8">
    <location>
        <begin position="674"/>
        <end position="762"/>
    </location>
</feature>